<dbReference type="OrthoDB" id="6519165at2"/>
<feature type="signal peptide" evidence="1">
    <location>
        <begin position="1"/>
        <end position="19"/>
    </location>
</feature>
<gene>
    <name evidence="2" type="ORF">CYR55_01390</name>
</gene>
<proteinExistence type="predicted"/>
<dbReference type="RefSeq" id="WP_101814373.1">
    <property type="nucleotide sequence ID" value="NZ_PJZF01000001.1"/>
</dbReference>
<comment type="caution">
    <text evidence="2">The sequence shown here is derived from an EMBL/GenBank/DDBJ whole genome shotgun (WGS) entry which is preliminary data.</text>
</comment>
<name>A0A2N5EG51_9GAMM</name>
<evidence type="ECO:0000256" key="1">
    <source>
        <dbReference type="SAM" id="SignalP"/>
    </source>
</evidence>
<keyword evidence="3" id="KW-1185">Reference proteome</keyword>
<feature type="chain" id="PRO_5014781871" description="DUF2511 domain-containing protein" evidence="1">
    <location>
        <begin position="20"/>
        <end position="111"/>
    </location>
</feature>
<dbReference type="InterPro" id="IPR019648">
    <property type="entry name" value="YebY"/>
</dbReference>
<dbReference type="Pfam" id="PF10709">
    <property type="entry name" value="DUF2511"/>
    <property type="match status" value="1"/>
</dbReference>
<accession>A0A2N5EG51</accession>
<organism evidence="2 3">
    <name type="scientific">Chimaeribacter californicus</name>
    <dbReference type="NCBI Taxonomy" id="2060067"/>
    <lineage>
        <taxon>Bacteria</taxon>
        <taxon>Pseudomonadati</taxon>
        <taxon>Pseudomonadota</taxon>
        <taxon>Gammaproteobacteria</taxon>
        <taxon>Enterobacterales</taxon>
        <taxon>Yersiniaceae</taxon>
        <taxon>Chimaeribacter</taxon>
    </lineage>
</organism>
<evidence type="ECO:0008006" key="4">
    <source>
        <dbReference type="Google" id="ProtNLM"/>
    </source>
</evidence>
<sequence>MKKVILSLVLAGVCSSAVAADIVTVSRFQFGKAWPFTREEVMLQCRAGHALYAINDSTLVQYPLNEVAEAEVKAGKTQAKPIAIIQLDDPGHPGQKMSLAAVQQKALTLCE</sequence>
<protein>
    <recommendedName>
        <fullName evidence="4">DUF2511 domain-containing protein</fullName>
    </recommendedName>
</protein>
<reference evidence="2 3" key="1">
    <citation type="submission" date="2017-12" db="EMBL/GenBank/DDBJ databases">
        <title>Characterization of six clinical isolates of Enterochimera gen. nov., a novel genus of the Yersiniaciae family and the three species Enterochimera arupensis sp. nov., Enterochimera coloradensis sp. nov, and Enterochimera californica sp. nov.</title>
        <authorList>
            <person name="Rossi A."/>
            <person name="Fisher M."/>
        </authorList>
    </citation>
    <scope>NUCLEOTIDE SEQUENCE [LARGE SCALE GENOMIC DNA]</scope>
    <source>
        <strain evidence="3">2015-Iso6</strain>
    </source>
</reference>
<dbReference type="AlphaFoldDB" id="A0A2N5EG51"/>
<dbReference type="EMBL" id="PJZF01000001">
    <property type="protein sequence ID" value="PLR41518.1"/>
    <property type="molecule type" value="Genomic_DNA"/>
</dbReference>
<dbReference type="Proteomes" id="UP000234240">
    <property type="component" value="Unassembled WGS sequence"/>
</dbReference>
<evidence type="ECO:0000313" key="2">
    <source>
        <dbReference type="EMBL" id="PLR41518.1"/>
    </source>
</evidence>
<evidence type="ECO:0000313" key="3">
    <source>
        <dbReference type="Proteomes" id="UP000234240"/>
    </source>
</evidence>
<keyword evidence="1" id="KW-0732">Signal</keyword>